<sequence>MNYFIFLIVYLVCWAPFTLYAADSNTVSSSTVTGTTTVDRTPSTAVSPNVIINNQDVCTTGISGAAQSAWFGISMGKTIRDKTCERLKLARSLYGMGMKVASVSLMCQDTRVFQAMEMAGTPCPIDGKIGEAAKQIWDKAPWRRPDYQEWREKRENKDKVKELDTHYSNEEPDWDEDY</sequence>
<proteinExistence type="predicted"/>
<reference evidence="2" key="1">
    <citation type="submission" date="2018-05" db="EMBL/GenBank/DDBJ databases">
        <authorList>
            <person name="Lanie J.A."/>
            <person name="Ng W.-L."/>
            <person name="Kazmierczak K.M."/>
            <person name="Andrzejewski T.M."/>
            <person name="Davidsen T.M."/>
            <person name="Wayne K.J."/>
            <person name="Tettelin H."/>
            <person name="Glass J.I."/>
            <person name="Rusch D."/>
            <person name="Podicherti R."/>
            <person name="Tsui H.-C.T."/>
            <person name="Winkler M.E."/>
        </authorList>
    </citation>
    <scope>NUCLEOTIDE SEQUENCE</scope>
</reference>
<evidence type="ECO:0000256" key="1">
    <source>
        <dbReference type="SAM" id="MobiDB-lite"/>
    </source>
</evidence>
<organism evidence="2">
    <name type="scientific">marine metagenome</name>
    <dbReference type="NCBI Taxonomy" id="408172"/>
    <lineage>
        <taxon>unclassified sequences</taxon>
        <taxon>metagenomes</taxon>
        <taxon>ecological metagenomes</taxon>
    </lineage>
</organism>
<feature type="compositionally biased region" description="Basic and acidic residues" evidence="1">
    <location>
        <begin position="151"/>
        <end position="169"/>
    </location>
</feature>
<dbReference type="AlphaFoldDB" id="A0A381YJA3"/>
<accession>A0A381YJA3</accession>
<protein>
    <submittedName>
        <fullName evidence="2">Uncharacterized protein</fullName>
    </submittedName>
</protein>
<feature type="region of interest" description="Disordered" evidence="1">
    <location>
        <begin position="151"/>
        <end position="178"/>
    </location>
</feature>
<dbReference type="EMBL" id="UINC01018371">
    <property type="protein sequence ID" value="SVA77119.1"/>
    <property type="molecule type" value="Genomic_DNA"/>
</dbReference>
<evidence type="ECO:0000313" key="2">
    <source>
        <dbReference type="EMBL" id="SVA77119.1"/>
    </source>
</evidence>
<name>A0A381YJA3_9ZZZZ</name>
<gene>
    <name evidence="2" type="ORF">METZ01_LOCUS129973</name>
</gene>